<reference evidence="2" key="1">
    <citation type="submission" date="2017-06" db="EMBL/GenBank/DDBJ databases">
        <authorList>
            <person name="Cremers G."/>
        </authorList>
    </citation>
    <scope>NUCLEOTIDE SEQUENCE [LARGE SCALE GENOMIC DNA]</scope>
</reference>
<sequence>MGELSSKFRILAEVSEKLPEKKKTILVGGSAVEFYTRGTCKSLDIDFDS</sequence>
<gene>
    <name evidence="1" type="ORF">MNV_370035</name>
</gene>
<evidence type="ECO:0000313" key="2">
    <source>
        <dbReference type="Proteomes" id="UP000218615"/>
    </source>
</evidence>
<organism evidence="1 2">
    <name type="scientific">Candidatus Methanoperedens nitratireducens</name>
    <dbReference type="NCBI Taxonomy" id="1392998"/>
    <lineage>
        <taxon>Archaea</taxon>
        <taxon>Methanobacteriati</taxon>
        <taxon>Methanobacteriota</taxon>
        <taxon>Stenosarchaea group</taxon>
        <taxon>Methanomicrobia</taxon>
        <taxon>Methanosarcinales</taxon>
        <taxon>ANME-2 cluster</taxon>
        <taxon>Candidatus Methanoperedentaceae</taxon>
        <taxon>Candidatus Methanoperedens</taxon>
    </lineage>
</organism>
<keyword evidence="2" id="KW-1185">Reference proteome</keyword>
<protein>
    <submittedName>
        <fullName evidence="1">Uncharacterized protein</fullName>
    </submittedName>
</protein>
<proteinExistence type="predicted"/>
<dbReference type="RefSeq" id="WP_179293965.1">
    <property type="nucleotide sequence ID" value="NZ_FZMP01000182.1"/>
</dbReference>
<dbReference type="Proteomes" id="UP000218615">
    <property type="component" value="Unassembled WGS sequence"/>
</dbReference>
<dbReference type="AlphaFoldDB" id="A0A284VQM2"/>
<name>A0A284VQM2_9EURY</name>
<dbReference type="EMBL" id="FZMP01000182">
    <property type="protein sequence ID" value="SNQ61493.1"/>
    <property type="molecule type" value="Genomic_DNA"/>
</dbReference>
<evidence type="ECO:0000313" key="1">
    <source>
        <dbReference type="EMBL" id="SNQ61493.1"/>
    </source>
</evidence>
<accession>A0A284VQM2</accession>